<evidence type="ECO:0000256" key="5">
    <source>
        <dbReference type="ARBA" id="ARBA00013246"/>
    </source>
</evidence>
<keyword evidence="8" id="KW-0863">Zinc-finger</keyword>
<dbReference type="SMART" id="SM00249">
    <property type="entry name" value="PHD"/>
    <property type="match status" value="1"/>
</dbReference>
<dbReference type="SMART" id="SM00558">
    <property type="entry name" value="JmjC"/>
    <property type="match status" value="1"/>
</dbReference>
<feature type="compositionally biased region" description="Basic and acidic residues" evidence="19">
    <location>
        <begin position="320"/>
        <end position="331"/>
    </location>
</feature>
<dbReference type="GO" id="GO:0005634">
    <property type="term" value="C:nucleus"/>
    <property type="evidence" value="ECO:0007669"/>
    <property type="project" value="UniProtKB-SubCell"/>
</dbReference>
<feature type="region of interest" description="Disordered" evidence="19">
    <location>
        <begin position="266"/>
        <end position="462"/>
    </location>
</feature>
<dbReference type="Pfam" id="PF00628">
    <property type="entry name" value="PHD"/>
    <property type="match status" value="1"/>
</dbReference>
<feature type="compositionally biased region" description="Polar residues" evidence="19">
    <location>
        <begin position="1192"/>
        <end position="1203"/>
    </location>
</feature>
<reference evidence="23" key="2">
    <citation type="submission" date="2020-04" db="EMBL/GenBank/DDBJ databases">
        <authorList>
            <consortium name="NCBI Genome Project"/>
        </authorList>
    </citation>
    <scope>NUCLEOTIDE SEQUENCE</scope>
    <source>
        <strain evidence="23">CBS 781.70</strain>
    </source>
</reference>
<dbReference type="InterPro" id="IPR050690">
    <property type="entry name" value="JHDM1_Histone_Demethylase"/>
</dbReference>
<feature type="region of interest" description="Disordered" evidence="19">
    <location>
        <begin position="49"/>
        <end position="94"/>
    </location>
</feature>
<evidence type="ECO:0000313" key="21">
    <source>
        <dbReference type="EMBL" id="KAF1810730.1"/>
    </source>
</evidence>
<proteinExistence type="inferred from homology"/>
<evidence type="ECO:0000256" key="2">
    <source>
        <dbReference type="ARBA" id="ARBA00003909"/>
    </source>
</evidence>
<reference evidence="23" key="3">
    <citation type="submission" date="2025-04" db="UniProtKB">
        <authorList>
            <consortium name="RefSeq"/>
        </authorList>
    </citation>
    <scope>IDENTIFICATION</scope>
    <source>
        <strain evidence="23">CBS 781.70</strain>
    </source>
</reference>
<feature type="compositionally biased region" description="Polar residues" evidence="19">
    <location>
        <begin position="417"/>
        <end position="430"/>
    </location>
</feature>
<evidence type="ECO:0000256" key="10">
    <source>
        <dbReference type="ARBA" id="ARBA00022853"/>
    </source>
</evidence>
<evidence type="ECO:0000256" key="19">
    <source>
        <dbReference type="SAM" id="MobiDB-lite"/>
    </source>
</evidence>
<evidence type="ECO:0000313" key="23">
    <source>
        <dbReference type="RefSeq" id="XP_033532361.1"/>
    </source>
</evidence>
<feature type="compositionally biased region" description="Basic and acidic residues" evidence="19">
    <location>
        <begin position="397"/>
        <end position="409"/>
    </location>
</feature>
<dbReference type="PROSITE" id="PS01359">
    <property type="entry name" value="ZF_PHD_1"/>
    <property type="match status" value="1"/>
</dbReference>
<evidence type="ECO:0000256" key="7">
    <source>
        <dbReference type="ARBA" id="ARBA00022723"/>
    </source>
</evidence>
<feature type="compositionally biased region" description="Polar residues" evidence="19">
    <location>
        <begin position="1036"/>
        <end position="1045"/>
    </location>
</feature>
<feature type="compositionally biased region" description="Polar residues" evidence="19">
    <location>
        <begin position="290"/>
        <end position="314"/>
    </location>
</feature>
<dbReference type="GO" id="GO:0140680">
    <property type="term" value="F:histone H3K36me/H3K36me2 demethylase activity"/>
    <property type="evidence" value="ECO:0007669"/>
    <property type="project" value="UniProtKB-EC"/>
</dbReference>
<feature type="compositionally biased region" description="Basic and acidic residues" evidence="19">
    <location>
        <begin position="57"/>
        <end position="72"/>
    </location>
</feature>
<dbReference type="SUPFAM" id="SSF51197">
    <property type="entry name" value="Clavaminate synthase-like"/>
    <property type="match status" value="1"/>
</dbReference>
<dbReference type="CDD" id="cd00067">
    <property type="entry name" value="GAL4"/>
    <property type="match status" value="1"/>
</dbReference>
<evidence type="ECO:0000256" key="1">
    <source>
        <dbReference type="ARBA" id="ARBA00001954"/>
    </source>
</evidence>
<feature type="compositionally biased region" description="Basic and acidic residues" evidence="19">
    <location>
        <begin position="1058"/>
        <end position="1068"/>
    </location>
</feature>
<keyword evidence="7" id="KW-0479">Metal-binding</keyword>
<evidence type="ECO:0000256" key="18">
    <source>
        <dbReference type="ARBA" id="ARBA00047915"/>
    </source>
</evidence>
<keyword evidence="16" id="KW-0539">Nucleus</keyword>
<keyword evidence="9" id="KW-0862">Zinc</keyword>
<evidence type="ECO:0000256" key="14">
    <source>
        <dbReference type="ARBA" id="ARBA00023015"/>
    </source>
</evidence>
<dbReference type="InterPro" id="IPR041070">
    <property type="entry name" value="JHD"/>
</dbReference>
<name>A0A6G1FYF4_9PEZI</name>
<evidence type="ECO:0000256" key="13">
    <source>
        <dbReference type="ARBA" id="ARBA00023004"/>
    </source>
</evidence>
<gene>
    <name evidence="21 23" type="ORF">P152DRAFT_475194</name>
</gene>
<keyword evidence="15" id="KW-0804">Transcription</keyword>
<keyword evidence="14" id="KW-0805">Transcription regulation</keyword>
<feature type="region of interest" description="Disordered" evidence="19">
    <location>
        <begin position="1244"/>
        <end position="1276"/>
    </location>
</feature>
<keyword evidence="10" id="KW-0156">Chromatin regulator</keyword>
<comment type="cofactor">
    <cofactor evidence="1">
        <name>Fe(2+)</name>
        <dbReference type="ChEBI" id="CHEBI:29033"/>
    </cofactor>
</comment>
<dbReference type="InterPro" id="IPR001965">
    <property type="entry name" value="Znf_PHD"/>
</dbReference>
<feature type="compositionally biased region" description="Basic and acidic residues" evidence="19">
    <location>
        <begin position="1075"/>
        <end position="1084"/>
    </location>
</feature>
<evidence type="ECO:0000256" key="6">
    <source>
        <dbReference type="ARBA" id="ARBA00015153"/>
    </source>
</evidence>
<feature type="region of interest" description="Disordered" evidence="19">
    <location>
        <begin position="137"/>
        <end position="190"/>
    </location>
</feature>
<feature type="compositionally biased region" description="Polar residues" evidence="19">
    <location>
        <begin position="268"/>
        <end position="277"/>
    </location>
</feature>
<feature type="compositionally biased region" description="Polar residues" evidence="19">
    <location>
        <begin position="76"/>
        <end position="91"/>
    </location>
</feature>
<evidence type="ECO:0000256" key="11">
    <source>
        <dbReference type="ARBA" id="ARBA00022964"/>
    </source>
</evidence>
<dbReference type="PANTHER" id="PTHR23123">
    <property type="entry name" value="PHD/F-BOX CONTAINING PROTEIN"/>
    <property type="match status" value="1"/>
</dbReference>
<feature type="compositionally biased region" description="Polar residues" evidence="19">
    <location>
        <begin position="1465"/>
        <end position="1482"/>
    </location>
</feature>
<feature type="region of interest" description="Disordered" evidence="19">
    <location>
        <begin position="1374"/>
        <end position="1482"/>
    </location>
</feature>
<feature type="region of interest" description="Disordered" evidence="19">
    <location>
        <begin position="1058"/>
        <end position="1119"/>
    </location>
</feature>
<feature type="region of interest" description="Disordered" evidence="19">
    <location>
        <begin position="1024"/>
        <end position="1045"/>
    </location>
</feature>
<evidence type="ECO:0000256" key="9">
    <source>
        <dbReference type="ARBA" id="ARBA00022833"/>
    </source>
</evidence>
<accession>A0A6G1FYF4</accession>
<dbReference type="RefSeq" id="XP_033532361.1">
    <property type="nucleotide sequence ID" value="XM_033681395.1"/>
</dbReference>
<evidence type="ECO:0000259" key="20">
    <source>
        <dbReference type="PROSITE" id="PS51184"/>
    </source>
</evidence>
<comment type="similarity">
    <text evidence="4">Belongs to the JHDM1 histone demethylase family.</text>
</comment>
<organism evidence="21">
    <name type="scientific">Eremomyces bilateralis CBS 781.70</name>
    <dbReference type="NCBI Taxonomy" id="1392243"/>
    <lineage>
        <taxon>Eukaryota</taxon>
        <taxon>Fungi</taxon>
        <taxon>Dikarya</taxon>
        <taxon>Ascomycota</taxon>
        <taxon>Pezizomycotina</taxon>
        <taxon>Dothideomycetes</taxon>
        <taxon>Dothideomycetes incertae sedis</taxon>
        <taxon>Eremomycetales</taxon>
        <taxon>Eremomycetaceae</taxon>
        <taxon>Eremomyces</taxon>
    </lineage>
</organism>
<feature type="region of interest" description="Disordered" evidence="19">
    <location>
        <begin position="108"/>
        <end position="127"/>
    </location>
</feature>
<keyword evidence="22" id="KW-1185">Reference proteome</keyword>
<keyword evidence="11" id="KW-0223">Dioxygenase</keyword>
<dbReference type="GO" id="GO:0008270">
    <property type="term" value="F:zinc ion binding"/>
    <property type="evidence" value="ECO:0007669"/>
    <property type="project" value="UniProtKB-KW"/>
</dbReference>
<evidence type="ECO:0000256" key="15">
    <source>
        <dbReference type="ARBA" id="ARBA00023163"/>
    </source>
</evidence>
<feature type="compositionally biased region" description="Polar residues" evidence="19">
    <location>
        <begin position="1396"/>
        <end position="1407"/>
    </location>
</feature>
<dbReference type="Gene3D" id="2.60.120.650">
    <property type="entry name" value="Cupin"/>
    <property type="match status" value="2"/>
</dbReference>
<evidence type="ECO:0000256" key="3">
    <source>
        <dbReference type="ARBA" id="ARBA00004123"/>
    </source>
</evidence>
<feature type="compositionally biased region" description="Polar residues" evidence="19">
    <location>
        <begin position="168"/>
        <end position="190"/>
    </location>
</feature>
<dbReference type="InterPro" id="IPR019786">
    <property type="entry name" value="Zinc_finger_PHD-type_CS"/>
</dbReference>
<sequence length="1544" mass="170310">MALNSFKKEYQLMGLIPKPSPRVTANVEPISPVLKPTLNLIATGVPQSVPTIPNLSFERKDDETESENESKGLRYSNFQRTHAHRPQSQIPESPIDTLASVALATSPTFDNNSRRASHGQSSPQFANGYFSYAQNTQRRPLPQEFSNGAIERPSKRARSEAITLRDLPQSSSSRPATSYNPPYGLSQNTEASAKVSALSGVVDPRTAGNEAENHDNDDLLVGSILLDLFNGGGPPGMGNHFPSGQYPTAVQRLEMYARTNWVRPEFDQSMNPTSHQASEYRPAKDLTPPDSYNSVPSNGYSLNNRTSSIIQTHTPPDESEPPRLDNQEAHIPHAAPPPKKSHQGWPKGKPRGPRTKAGTSKRTSKTGAKARVGRPPGSTTRQVSAPRARSTGQLRAEMMETKRELENKERTRRKSISGLSSQPGATSEAPSHTRLASAPPEVTPSSESGPQKADGRQRRRNRNQDITTCAGCKAKPSTSNGEIVSWLECNGCNQWFHIACAGFKNEREVRRVDKFFCTDCTPKKGPTTYLRKSSRAQAAVDYAGLNEGVLRPTEDNEHEHHYIKPIKEGTLNYSPDQFARIPPELVTAEYFEKCGGMKEPFVVPAAWNPRPTIPGTRRSPEPTEGADAPALAEENPTGFSNEELDEYFEFDYALDEGQDKIGMVIPEGLTVRRVAQLYGEHEKLDVIDVKSQETDKVWTLSRWADYYEAEGEKPIRNVISLEVSMSKLGRLLKRPTAARELDLQEEVWPEEEPSPNVQFYCLMSVADCYTDFHIDFGGSSVFYHIIKGRKTFFFIPPTKQNLKKYEEWSSSPAQNWTWLGDACNGECYRVDLYPGDTAFIPSGWIHSVWTPEDSLVIGGNFLTRLSYSMQLKILEIEKATKVPQRFRYPFFQKVLWYAVMKYLETDPVPEVVRDLFLSKQVFPRATPTYEEPNKFGLNSDHGPENYNARYYSKAELDGLPDLVGYIFRTVMISLGRVEGIKAETRNAVCRSIPKSRLDLDPLESIRLFAMWVAWKRGNEPIPDWAHPDSTLPGVEATSNGETGQQKISDAALKRLERMATRPIPERQGARRKSKTKAESPRVERATTPAPEQPPMASNSGSVPESPDAMSKHVASPKTSVLGPKRIACDACRKRRIRCKHKDELATPPGTKDSQLLQSDNATVTNRLVAMVVPSNGGQPSSATGDVATTSIVRKESSSPSNGPQLDAGMGSSPDSKKGRNRACATCRVSKRRCIHDENGNVDVVKLNEKSIPRGSSGGKKRSAPTSEDTDQHPTKRLHFEDDIKIPPEDDTAMFDSTPNAINGAFGVGDQVGASVPPFLGLATENGSHGQSAYSPLEALSALANGELEGRPMHDALQMATPTQAEIGQFTLTEPARAASTSPGTAPVHPDQRASDTRQVSDPQSLSRHSSRAIKPVDRFAPPKFETPHQTLARRKSMSTGTSAARSKSPELHGSAKSGMSKRRPSATSPTTARGSQRRSVSFSGDLAARANVASMARQAATDFGVKVERLEEVIEEETDEMKSERLARELAAQDWGLRDRRKSR</sequence>
<dbReference type="EC" id="1.14.11.27" evidence="5"/>
<evidence type="ECO:0000313" key="22">
    <source>
        <dbReference type="Proteomes" id="UP000504638"/>
    </source>
</evidence>
<keyword evidence="12" id="KW-0560">Oxidoreductase</keyword>
<comment type="subcellular location">
    <subcellularLocation>
        <location evidence="3">Nucleus</location>
    </subcellularLocation>
</comment>
<comment type="catalytic activity">
    <reaction evidence="18">
        <text>N(6),N(6)-dimethyl-L-lysyl(36)-[histone H3] + 2 2-oxoglutarate + 2 O2 = L-lysyl(36)-[histone H3] + 2 formaldehyde + 2 succinate + 2 CO2</text>
        <dbReference type="Rhea" id="RHEA:42032"/>
        <dbReference type="Rhea" id="RHEA-COMP:9785"/>
        <dbReference type="Rhea" id="RHEA-COMP:9787"/>
        <dbReference type="ChEBI" id="CHEBI:15379"/>
        <dbReference type="ChEBI" id="CHEBI:16526"/>
        <dbReference type="ChEBI" id="CHEBI:16810"/>
        <dbReference type="ChEBI" id="CHEBI:16842"/>
        <dbReference type="ChEBI" id="CHEBI:29969"/>
        <dbReference type="ChEBI" id="CHEBI:30031"/>
        <dbReference type="ChEBI" id="CHEBI:61976"/>
        <dbReference type="EC" id="1.14.11.27"/>
    </reaction>
</comment>
<reference evidence="21 23" key="1">
    <citation type="submission" date="2020-01" db="EMBL/GenBank/DDBJ databases">
        <authorList>
            <consortium name="DOE Joint Genome Institute"/>
            <person name="Haridas S."/>
            <person name="Albert R."/>
            <person name="Binder M."/>
            <person name="Bloem J."/>
            <person name="Labutti K."/>
            <person name="Salamov A."/>
            <person name="Andreopoulos B."/>
            <person name="Baker S.E."/>
            <person name="Barry K."/>
            <person name="Bills G."/>
            <person name="Bluhm B.H."/>
            <person name="Cannon C."/>
            <person name="Castanera R."/>
            <person name="Culley D.E."/>
            <person name="Daum C."/>
            <person name="Ezra D."/>
            <person name="Gonzalez J.B."/>
            <person name="Henrissat B."/>
            <person name="Kuo A."/>
            <person name="Liang C."/>
            <person name="Lipzen A."/>
            <person name="Lutzoni F."/>
            <person name="Magnuson J."/>
            <person name="Mondo S."/>
            <person name="Nolan M."/>
            <person name="Ohm R."/>
            <person name="Pangilinan J."/>
            <person name="Park H.-J."/>
            <person name="Ramirez L."/>
            <person name="Alfaro M."/>
            <person name="Sun H."/>
            <person name="Tritt A."/>
            <person name="Yoshinaga Y."/>
            <person name="Zwiers L.-H."/>
            <person name="Turgeon B.G."/>
            <person name="Goodwin S.B."/>
            <person name="Spatafora J.W."/>
            <person name="Crous P.W."/>
            <person name="Grigoriev I.V."/>
        </authorList>
    </citation>
    <scope>NUCLEOTIDE SEQUENCE</scope>
    <source>
        <strain evidence="21 23">CBS 781.70</strain>
    </source>
</reference>
<dbReference type="EMBL" id="ML975164">
    <property type="protein sequence ID" value="KAF1810730.1"/>
    <property type="molecule type" value="Genomic_DNA"/>
</dbReference>
<protein>
    <recommendedName>
        <fullName evidence="6">JmjC domain-containing histone demethylation protein 1</fullName>
        <ecNumber evidence="5">1.14.11.27</ecNumber>
    </recommendedName>
    <alternativeName>
        <fullName evidence="17">[Histone-H3]-lysine-36 demethylase 1</fullName>
    </alternativeName>
</protein>
<dbReference type="PROSITE" id="PS51184">
    <property type="entry name" value="JMJC"/>
    <property type="match status" value="1"/>
</dbReference>
<evidence type="ECO:0000256" key="8">
    <source>
        <dbReference type="ARBA" id="ARBA00022771"/>
    </source>
</evidence>
<dbReference type="InterPro" id="IPR011011">
    <property type="entry name" value="Znf_FYVE_PHD"/>
</dbReference>
<dbReference type="SUPFAM" id="SSF57903">
    <property type="entry name" value="FYVE/PHD zinc finger"/>
    <property type="match status" value="1"/>
</dbReference>
<evidence type="ECO:0000256" key="4">
    <source>
        <dbReference type="ARBA" id="ARBA00008037"/>
    </source>
</evidence>
<evidence type="ECO:0000256" key="12">
    <source>
        <dbReference type="ARBA" id="ARBA00023002"/>
    </source>
</evidence>
<dbReference type="InterPro" id="IPR003347">
    <property type="entry name" value="JmjC_dom"/>
</dbReference>
<feature type="region of interest" description="Disordered" evidence="19">
    <location>
        <begin position="1516"/>
        <end position="1544"/>
    </location>
</feature>
<dbReference type="InterPro" id="IPR001138">
    <property type="entry name" value="Zn2Cys6_DnaBD"/>
</dbReference>
<comment type="function">
    <text evidence="2">Histone demethylase that specifically demethylates 'Lys-36' of histone H3, thereby playing a central role in histone code.</text>
</comment>
<dbReference type="Pfam" id="PF02373">
    <property type="entry name" value="JmjC"/>
    <property type="match status" value="1"/>
</dbReference>
<feature type="domain" description="JmjC" evidence="20">
    <location>
        <begin position="723"/>
        <end position="878"/>
    </location>
</feature>
<dbReference type="CDD" id="cd15517">
    <property type="entry name" value="PHD_TCF19_like"/>
    <property type="match status" value="1"/>
</dbReference>
<dbReference type="InterPro" id="IPR019787">
    <property type="entry name" value="Znf_PHD-finger"/>
</dbReference>
<keyword evidence="13" id="KW-0408">Iron</keyword>
<dbReference type="Proteomes" id="UP000504638">
    <property type="component" value="Unplaced"/>
</dbReference>
<dbReference type="OrthoDB" id="5876800at2759"/>
<dbReference type="Pfam" id="PF17811">
    <property type="entry name" value="JHD"/>
    <property type="match status" value="1"/>
</dbReference>
<evidence type="ECO:0000256" key="16">
    <source>
        <dbReference type="ARBA" id="ARBA00023242"/>
    </source>
</evidence>
<evidence type="ECO:0000256" key="17">
    <source>
        <dbReference type="ARBA" id="ARBA00031083"/>
    </source>
</evidence>
<feature type="region of interest" description="Disordered" evidence="19">
    <location>
        <begin position="608"/>
        <end position="638"/>
    </location>
</feature>
<feature type="region of interest" description="Disordered" evidence="19">
    <location>
        <begin position="1192"/>
        <end position="1220"/>
    </location>
</feature>
<dbReference type="GO" id="GO:0000981">
    <property type="term" value="F:DNA-binding transcription factor activity, RNA polymerase II-specific"/>
    <property type="evidence" value="ECO:0007669"/>
    <property type="project" value="InterPro"/>
</dbReference>
<dbReference type="GeneID" id="54421965"/>